<dbReference type="GO" id="GO:0000049">
    <property type="term" value="F:tRNA binding"/>
    <property type="evidence" value="ECO:0007669"/>
    <property type="project" value="UniProtKB-UniRule"/>
</dbReference>
<sequence length="401" mass="44714">MVYILHYSEIALKGGNRGFFERVLLNNCRRVLGIGFNVFKDESRIIVEPPAGVDEGAVAERLRKIIGVAAVGVGARCEPTAEAIVEKAVEEARKLNTKQVRFAVEATRSYKKHPYTSLDLRRKVADAVLNELGWVVDLKNPDVEIYVEAGMRNAYVYLRRFKGFGGLPVGSSGRVLSLLSGGVDSAVASWMMMQRGCRIDYLHLHAYRDSNEVMGSKIPKLINKLTEYGIKSRIFLASFTPFYQRVLNAPPRLELILFRHYLLRVAEKITDKKRLQAIVTGDSLGQVASQTLQNLETAQTGIGKLILRPLIGMPKEAIIQKAREIEVLDIALQEYKDCCSIVSRHPATSVKPETLLSLWDELGLDEAVEETVDAVTVFTAEMDKGLMKLSHLAEQLSPKDD</sequence>
<evidence type="ECO:0000256" key="8">
    <source>
        <dbReference type="ARBA" id="ARBA00022977"/>
    </source>
</evidence>
<comment type="subcellular location">
    <subcellularLocation>
        <location evidence="1 9">Cytoplasm</location>
    </subcellularLocation>
</comment>
<dbReference type="InterPro" id="IPR054173">
    <property type="entry name" value="ThiI_fer"/>
</dbReference>
<evidence type="ECO:0000256" key="3">
    <source>
        <dbReference type="ARBA" id="ARBA00022555"/>
    </source>
</evidence>
<evidence type="ECO:0000256" key="5">
    <source>
        <dbReference type="ARBA" id="ARBA00022741"/>
    </source>
</evidence>
<keyword evidence="3 9" id="KW-0820">tRNA-binding</keyword>
<keyword evidence="8 9" id="KW-0784">Thiamine biosynthesis</keyword>
<dbReference type="CDD" id="cd11716">
    <property type="entry name" value="THUMP_ThiI"/>
    <property type="match status" value="1"/>
</dbReference>
<feature type="binding site" evidence="9">
    <location>
        <begin position="178"/>
        <end position="179"/>
    </location>
    <ligand>
        <name>ATP</name>
        <dbReference type="ChEBI" id="CHEBI:30616"/>
    </ligand>
</feature>
<dbReference type="InterPro" id="IPR014729">
    <property type="entry name" value="Rossmann-like_a/b/a_fold"/>
</dbReference>
<dbReference type="PANTHER" id="PTHR43209">
    <property type="entry name" value="TRNA SULFURTRANSFERASE"/>
    <property type="match status" value="1"/>
</dbReference>
<dbReference type="GO" id="GO:0002937">
    <property type="term" value="P:tRNA 4-thiouridine biosynthesis"/>
    <property type="evidence" value="ECO:0007669"/>
    <property type="project" value="TreeGrafter"/>
</dbReference>
<dbReference type="GO" id="GO:0005829">
    <property type="term" value="C:cytosol"/>
    <property type="evidence" value="ECO:0007669"/>
    <property type="project" value="TreeGrafter"/>
</dbReference>
<dbReference type="EMBL" id="DQVM01000029">
    <property type="protein sequence ID" value="HIQ29223.1"/>
    <property type="molecule type" value="Genomic_DNA"/>
</dbReference>
<dbReference type="EC" id="2.8.1.4" evidence="9"/>
<comment type="caution">
    <text evidence="9">Lacks conserved residue(s) required for the propagation of feature annotation.</text>
</comment>
<proteinExistence type="inferred from homology"/>
<dbReference type="PANTHER" id="PTHR43209:SF1">
    <property type="entry name" value="TRNA SULFURTRANSFERASE"/>
    <property type="match status" value="1"/>
</dbReference>
<dbReference type="Pfam" id="PF02926">
    <property type="entry name" value="THUMP"/>
    <property type="match status" value="1"/>
</dbReference>
<dbReference type="Proteomes" id="UP000608579">
    <property type="component" value="Unassembled WGS sequence"/>
</dbReference>
<dbReference type="PROSITE" id="PS51165">
    <property type="entry name" value="THUMP"/>
    <property type="match status" value="1"/>
</dbReference>
<keyword evidence="6 9" id="KW-0067">ATP-binding</keyword>
<feature type="binding site" evidence="9">
    <location>
        <position position="259"/>
    </location>
    <ligand>
        <name>ATP</name>
        <dbReference type="ChEBI" id="CHEBI:30616"/>
    </ligand>
</feature>
<keyword evidence="2 9" id="KW-0963">Cytoplasm</keyword>
<protein>
    <recommendedName>
        <fullName evidence="9">Probable tRNA sulfurtransferase</fullName>
        <ecNumber evidence="9">2.8.1.4</ecNumber>
    </recommendedName>
    <alternativeName>
        <fullName evidence="9">Sulfur carrier protein ThiS sulfurtransferase</fullName>
    </alternativeName>
    <alternativeName>
        <fullName evidence="9">Thiamine biosynthesis protein ThiI</fullName>
    </alternativeName>
    <alternativeName>
        <fullName evidence="9">tRNA 4-thiouridine synthase</fullName>
    </alternativeName>
</protein>
<dbReference type="GO" id="GO:0140741">
    <property type="term" value="F:tRNA-uracil-4 sulfurtransferase activity"/>
    <property type="evidence" value="ECO:0007669"/>
    <property type="project" value="UniProtKB-EC"/>
</dbReference>
<dbReference type="InterPro" id="IPR049961">
    <property type="entry name" value="ThiI_N"/>
</dbReference>
<gene>
    <name evidence="9 11" type="primary">thiI</name>
    <name evidence="11" type="ORF">EYH45_01515</name>
</gene>
<dbReference type="Pfam" id="PF02568">
    <property type="entry name" value="ThiI"/>
    <property type="match status" value="1"/>
</dbReference>
<dbReference type="InterPro" id="IPR004114">
    <property type="entry name" value="THUMP_dom"/>
</dbReference>
<dbReference type="GO" id="GO:0005524">
    <property type="term" value="F:ATP binding"/>
    <property type="evidence" value="ECO:0007669"/>
    <property type="project" value="UniProtKB-UniRule"/>
</dbReference>
<dbReference type="GO" id="GO:0009229">
    <property type="term" value="P:thiamine diphosphate biosynthetic process"/>
    <property type="evidence" value="ECO:0007669"/>
    <property type="project" value="UniProtKB-UniRule"/>
</dbReference>
<evidence type="ECO:0000259" key="10">
    <source>
        <dbReference type="PROSITE" id="PS51165"/>
    </source>
</evidence>
<dbReference type="AlphaFoldDB" id="A0A833A313"/>
<dbReference type="Pfam" id="PF22025">
    <property type="entry name" value="ThiI_fer"/>
    <property type="match status" value="1"/>
</dbReference>
<dbReference type="HAMAP" id="MF_00021">
    <property type="entry name" value="ThiI"/>
    <property type="match status" value="1"/>
</dbReference>
<reference evidence="11" key="1">
    <citation type="journal article" date="2020" name="ISME J.">
        <title>Gammaproteobacteria mediating utilization of methyl-, sulfur- and petroleum organic compounds in deep ocean hydrothermal plumes.</title>
        <authorList>
            <person name="Zhou Z."/>
            <person name="Liu Y."/>
            <person name="Pan J."/>
            <person name="Cron B.R."/>
            <person name="Toner B.M."/>
            <person name="Anantharaman K."/>
            <person name="Breier J.A."/>
            <person name="Dick G.J."/>
            <person name="Li M."/>
        </authorList>
    </citation>
    <scope>NUCLEOTIDE SEQUENCE</scope>
    <source>
        <strain evidence="11">SZUA-1515</strain>
    </source>
</reference>
<name>A0A833A313_CALS0</name>
<dbReference type="Gene3D" id="3.30.2130.30">
    <property type="match status" value="1"/>
</dbReference>
<comment type="function">
    <text evidence="9">Catalyzes the ATP-dependent transfer of a sulfur to tRNA to produce 4-thiouridine in position 8 of tRNAs, which functions as a near-UV photosensor. Also catalyzes the transfer of sulfur to the sulfur carrier protein ThiS, forming ThiS-thiocarboxylate. This is a step in the synthesis of thiazole, in the thiamine biosynthesis pathway. The sulfur is donated as persulfide by IscS.</text>
</comment>
<dbReference type="SUPFAM" id="SSF143437">
    <property type="entry name" value="THUMP domain-like"/>
    <property type="match status" value="1"/>
</dbReference>
<evidence type="ECO:0000256" key="9">
    <source>
        <dbReference type="HAMAP-Rule" id="MF_00021"/>
    </source>
</evidence>
<comment type="pathway">
    <text evidence="9">Cofactor biosynthesis; thiamine diphosphate biosynthesis.</text>
</comment>
<keyword evidence="4 9" id="KW-0808">Transferase</keyword>
<comment type="catalytic activity">
    <reaction evidence="9">
        <text>[ThiI sulfur-carrier protein]-S-sulfanyl-L-cysteine + a uridine in tRNA + 2 reduced [2Fe-2S]-[ferredoxin] + ATP + H(+) = [ThiI sulfur-carrier protein]-L-cysteine + a 4-thiouridine in tRNA + 2 oxidized [2Fe-2S]-[ferredoxin] + AMP + diphosphate</text>
        <dbReference type="Rhea" id="RHEA:24176"/>
        <dbReference type="Rhea" id="RHEA-COMP:10000"/>
        <dbReference type="Rhea" id="RHEA-COMP:10001"/>
        <dbReference type="Rhea" id="RHEA-COMP:13337"/>
        <dbReference type="Rhea" id="RHEA-COMP:13338"/>
        <dbReference type="Rhea" id="RHEA-COMP:13339"/>
        <dbReference type="Rhea" id="RHEA-COMP:13340"/>
        <dbReference type="ChEBI" id="CHEBI:15378"/>
        <dbReference type="ChEBI" id="CHEBI:29950"/>
        <dbReference type="ChEBI" id="CHEBI:30616"/>
        <dbReference type="ChEBI" id="CHEBI:33019"/>
        <dbReference type="ChEBI" id="CHEBI:33737"/>
        <dbReference type="ChEBI" id="CHEBI:33738"/>
        <dbReference type="ChEBI" id="CHEBI:61963"/>
        <dbReference type="ChEBI" id="CHEBI:65315"/>
        <dbReference type="ChEBI" id="CHEBI:136798"/>
        <dbReference type="ChEBI" id="CHEBI:456215"/>
        <dbReference type="EC" id="2.8.1.4"/>
    </reaction>
</comment>
<evidence type="ECO:0000256" key="2">
    <source>
        <dbReference type="ARBA" id="ARBA00022490"/>
    </source>
</evidence>
<feature type="domain" description="THUMP" evidence="10">
    <location>
        <begin position="56"/>
        <end position="160"/>
    </location>
</feature>
<dbReference type="UniPathway" id="UPA00060"/>
<evidence type="ECO:0000256" key="7">
    <source>
        <dbReference type="ARBA" id="ARBA00022884"/>
    </source>
</evidence>
<evidence type="ECO:0000313" key="11">
    <source>
        <dbReference type="EMBL" id="HIQ29223.1"/>
    </source>
</evidence>
<evidence type="ECO:0000313" key="12">
    <source>
        <dbReference type="Proteomes" id="UP000608579"/>
    </source>
</evidence>
<dbReference type="InterPro" id="IPR003720">
    <property type="entry name" value="tRNA_STrfase"/>
</dbReference>
<comment type="similarity">
    <text evidence="9">Belongs to the ThiI family.</text>
</comment>
<dbReference type="GO" id="GO:0052837">
    <property type="term" value="P:thiazole biosynthetic process"/>
    <property type="evidence" value="ECO:0007669"/>
    <property type="project" value="TreeGrafter"/>
</dbReference>
<dbReference type="InterPro" id="IPR049962">
    <property type="entry name" value="THUMP_ThiI"/>
</dbReference>
<keyword evidence="7 9" id="KW-0694">RNA-binding</keyword>
<dbReference type="GO" id="GO:0004810">
    <property type="term" value="F:CCA tRNA nucleotidyltransferase activity"/>
    <property type="evidence" value="ECO:0007669"/>
    <property type="project" value="InterPro"/>
</dbReference>
<evidence type="ECO:0000256" key="4">
    <source>
        <dbReference type="ARBA" id="ARBA00022679"/>
    </source>
</evidence>
<accession>A0A833A313</accession>
<dbReference type="InterPro" id="IPR020536">
    <property type="entry name" value="ThiI_AANH"/>
</dbReference>
<comment type="catalytic activity">
    <reaction evidence="9">
        <text>[ThiS sulfur-carrier protein]-C-terminal Gly-Gly-AMP + S-sulfanyl-L-cysteinyl-[cysteine desulfurase] + AH2 = [ThiS sulfur-carrier protein]-C-terminal-Gly-aminoethanethioate + L-cysteinyl-[cysteine desulfurase] + A + AMP + 2 H(+)</text>
        <dbReference type="Rhea" id="RHEA:43340"/>
        <dbReference type="Rhea" id="RHEA-COMP:12157"/>
        <dbReference type="Rhea" id="RHEA-COMP:12158"/>
        <dbReference type="Rhea" id="RHEA-COMP:12910"/>
        <dbReference type="Rhea" id="RHEA-COMP:19908"/>
        <dbReference type="ChEBI" id="CHEBI:13193"/>
        <dbReference type="ChEBI" id="CHEBI:15378"/>
        <dbReference type="ChEBI" id="CHEBI:17499"/>
        <dbReference type="ChEBI" id="CHEBI:29950"/>
        <dbReference type="ChEBI" id="CHEBI:61963"/>
        <dbReference type="ChEBI" id="CHEBI:90618"/>
        <dbReference type="ChEBI" id="CHEBI:232372"/>
        <dbReference type="ChEBI" id="CHEBI:456215"/>
    </reaction>
</comment>
<feature type="binding site" evidence="9">
    <location>
        <position position="281"/>
    </location>
    <ligand>
        <name>ATP</name>
        <dbReference type="ChEBI" id="CHEBI:30616"/>
    </ligand>
</feature>
<dbReference type="NCBIfam" id="TIGR00342">
    <property type="entry name" value="tRNA uracil 4-sulfurtransferase ThiI"/>
    <property type="match status" value="1"/>
</dbReference>
<feature type="binding site" evidence="9">
    <location>
        <position position="290"/>
    </location>
    <ligand>
        <name>ATP</name>
        <dbReference type="ChEBI" id="CHEBI:30616"/>
    </ligand>
</feature>
<keyword evidence="5 9" id="KW-0547">Nucleotide-binding</keyword>
<evidence type="ECO:0000256" key="1">
    <source>
        <dbReference type="ARBA" id="ARBA00004496"/>
    </source>
</evidence>
<dbReference type="SUPFAM" id="SSF52402">
    <property type="entry name" value="Adenine nucleotide alpha hydrolases-like"/>
    <property type="match status" value="1"/>
</dbReference>
<dbReference type="Gene3D" id="3.40.50.620">
    <property type="entry name" value="HUPs"/>
    <property type="match status" value="1"/>
</dbReference>
<dbReference type="InterPro" id="IPR050102">
    <property type="entry name" value="tRNA_sulfurtransferase_ThiI"/>
</dbReference>
<organism evidence="11 12">
    <name type="scientific">Caldiarchaeum subterraneum</name>
    <dbReference type="NCBI Taxonomy" id="311458"/>
    <lineage>
        <taxon>Archaea</taxon>
        <taxon>Nitrososphaerota</taxon>
        <taxon>Candidatus Caldarchaeales</taxon>
        <taxon>Candidatus Caldarchaeaceae</taxon>
        <taxon>Candidatus Caldarchaeum</taxon>
    </lineage>
</organism>
<dbReference type="SMART" id="SM00981">
    <property type="entry name" value="THUMP"/>
    <property type="match status" value="1"/>
</dbReference>
<dbReference type="GO" id="GO:0009228">
    <property type="term" value="P:thiamine biosynthetic process"/>
    <property type="evidence" value="ECO:0007669"/>
    <property type="project" value="UniProtKB-KW"/>
</dbReference>
<evidence type="ECO:0000256" key="6">
    <source>
        <dbReference type="ARBA" id="ARBA00022840"/>
    </source>
</evidence>
<comment type="caution">
    <text evidence="11">The sequence shown here is derived from an EMBL/GenBank/DDBJ whole genome shotgun (WGS) entry which is preliminary data.</text>
</comment>